<evidence type="ECO:0000256" key="4">
    <source>
        <dbReference type="ARBA" id="ARBA00022475"/>
    </source>
</evidence>
<evidence type="ECO:0000256" key="3">
    <source>
        <dbReference type="ARBA" id="ARBA00022448"/>
    </source>
</evidence>
<dbReference type="GO" id="GO:0048038">
    <property type="term" value="F:quinone binding"/>
    <property type="evidence" value="ECO:0007669"/>
    <property type="project" value="InterPro"/>
</dbReference>
<dbReference type="EMBL" id="AOLY01000007">
    <property type="protein sequence ID" value="EMA33588.1"/>
    <property type="molecule type" value="Genomic_DNA"/>
</dbReference>
<evidence type="ECO:0000313" key="13">
    <source>
        <dbReference type="Proteomes" id="UP000011524"/>
    </source>
</evidence>
<dbReference type="GO" id="GO:0051287">
    <property type="term" value="F:NAD binding"/>
    <property type="evidence" value="ECO:0007669"/>
    <property type="project" value="InterPro"/>
</dbReference>
<dbReference type="InterPro" id="IPR001135">
    <property type="entry name" value="NADH_Q_OxRdtase_suD"/>
</dbReference>
<dbReference type="Pfam" id="PF00329">
    <property type="entry name" value="Complex1_30kDa"/>
    <property type="match status" value="1"/>
</dbReference>
<dbReference type="InterPro" id="IPR029014">
    <property type="entry name" value="NiFe-Hase_large"/>
</dbReference>
<feature type="domain" description="NADH-quinone oxidoreductase subunit D" evidence="11">
    <location>
        <begin position="292"/>
        <end position="545"/>
    </location>
</feature>
<evidence type="ECO:0000259" key="11">
    <source>
        <dbReference type="Pfam" id="PF00346"/>
    </source>
</evidence>
<dbReference type="GO" id="GO:0005886">
    <property type="term" value="C:plasma membrane"/>
    <property type="evidence" value="ECO:0007669"/>
    <property type="project" value="UniProtKB-SubCell"/>
</dbReference>
<dbReference type="SUPFAM" id="SSF143243">
    <property type="entry name" value="Nqo5-like"/>
    <property type="match status" value="1"/>
</dbReference>
<dbReference type="GO" id="GO:0016651">
    <property type="term" value="F:oxidoreductase activity, acting on NAD(P)H"/>
    <property type="evidence" value="ECO:0007669"/>
    <property type="project" value="InterPro"/>
</dbReference>
<comment type="subunit">
    <text evidence="8">NDH-1 is composed of 13 different subunits. Subunits NuoB, CD, E, F, and G constitute the peripheral sector of the complex.</text>
</comment>
<dbReference type="RefSeq" id="WP_004591100.1">
    <property type="nucleotide sequence ID" value="NZ_AOLY01000007.1"/>
</dbReference>
<dbReference type="Proteomes" id="UP000011524">
    <property type="component" value="Unassembled WGS sequence"/>
</dbReference>
<sequence length="545" mass="61854">MAQTVHRPDDVHPLIEPIADHVLSTERHENAPAVVIRADEVQSVLSTLRTEAGLDHCACVTAQEYADRFETIYHLRRYDDPTQELSVVVPTPRESPTSESAAPVYQTAAWHEREAYDLVGIEYEDHPDLRRILLPETWQGHPLSRDYNQDQPQIVSFREHERLLEDRREGPETMHLNMGPHHPSTHGVLHLNAQLDGEQVAAVDPDIGYIHRCEEQMCQQGTYRHQIMPYPDRWDWGGAGLLNEWAYARAAEDIADIEVPAYAQVIRTMGGELSRILSHMLAVATYALDVVGEFTATFQWGVRDRELVQDILEDLTGQRLMFNYLRLGGVAWDLPEPREAFFEKIHAFLDDLPHKLTEYHDMLTSNEILQLRTVDTGHLSAETAKAYGCTGPVARASGVDYDLRRDDPYGYYDELDWSVVTEQGGDNFSRLLVRLREVEESAKIIGQCVDLLEDWPADDREIQANVPRTLRPDPDTEIYRAVEAAKGELGIYIRSDGTDKPARFKIRGPSFSHVQALSEMARGEYIPDLVATIGSLDTIMGEVDR</sequence>
<gene>
    <name evidence="12" type="ORF">C444_04107</name>
</gene>
<reference evidence="12 13" key="1">
    <citation type="journal article" date="2014" name="PLoS Genet.">
        <title>Phylogenetically driven sequencing of extremely halophilic archaea reveals strategies for static and dynamic osmo-response.</title>
        <authorList>
            <person name="Becker E.A."/>
            <person name="Seitzer P.M."/>
            <person name="Tritt A."/>
            <person name="Larsen D."/>
            <person name="Krusor M."/>
            <person name="Yao A.I."/>
            <person name="Wu D."/>
            <person name="Madern D."/>
            <person name="Eisen J.A."/>
            <person name="Darling A.E."/>
            <person name="Facciotti M.T."/>
        </authorList>
    </citation>
    <scope>NUCLEOTIDE SEQUENCE [LARGE SCALE GENOMIC DNA]</scope>
    <source>
        <strain evidence="13">ATCC 49778 / DSM 6131 / JCM 7785 / NBRC 101032 / NCIMB 13157 / TR-1</strain>
    </source>
</reference>
<keyword evidence="13" id="KW-1185">Reference proteome</keyword>
<evidence type="ECO:0000259" key="10">
    <source>
        <dbReference type="Pfam" id="PF00329"/>
    </source>
</evidence>
<comment type="similarity">
    <text evidence="2">In the C-terminal section; belongs to the complex I 49 kDa subunit family.</text>
</comment>
<evidence type="ECO:0000256" key="6">
    <source>
        <dbReference type="ARBA" id="ARBA00023136"/>
    </source>
</evidence>
<protein>
    <submittedName>
        <fullName evidence="12">NADH dehydrogenase subunit CD (Ubiquinone)</fullName>
    </submittedName>
</protein>
<evidence type="ECO:0000256" key="7">
    <source>
        <dbReference type="ARBA" id="ARBA00023268"/>
    </source>
</evidence>
<keyword evidence="6" id="KW-0472">Membrane</keyword>
<evidence type="ECO:0000256" key="5">
    <source>
        <dbReference type="ARBA" id="ARBA00023027"/>
    </source>
</evidence>
<proteinExistence type="inferred from homology"/>
<dbReference type="InterPro" id="IPR022885">
    <property type="entry name" value="NDH1_su_D/H"/>
</dbReference>
<comment type="catalytic activity">
    <reaction evidence="9">
        <text>a quinone + NADH + 5 H(+)(in) = a quinol + NAD(+) + 4 H(+)(out)</text>
        <dbReference type="Rhea" id="RHEA:57888"/>
        <dbReference type="ChEBI" id="CHEBI:15378"/>
        <dbReference type="ChEBI" id="CHEBI:24646"/>
        <dbReference type="ChEBI" id="CHEBI:57540"/>
        <dbReference type="ChEBI" id="CHEBI:57945"/>
        <dbReference type="ChEBI" id="CHEBI:132124"/>
    </reaction>
</comment>
<dbReference type="NCBIfam" id="NF004739">
    <property type="entry name" value="PRK06075.1"/>
    <property type="match status" value="1"/>
</dbReference>
<dbReference type="InterPro" id="IPR020396">
    <property type="entry name" value="NADH_UbQ_OxRdtase_CS"/>
</dbReference>
<keyword evidence="4" id="KW-1003">Cell membrane</keyword>
<dbReference type="STRING" id="1227453.C444_04107"/>
<comment type="subcellular location">
    <subcellularLocation>
        <location evidence="1">Cell membrane</location>
        <topology evidence="1">Peripheral membrane protein</topology>
    </subcellularLocation>
</comment>
<dbReference type="InterPro" id="IPR037232">
    <property type="entry name" value="NADH_quin_OxRdtase_su_C/D-like"/>
</dbReference>
<organism evidence="12 13">
    <name type="scientific">Haloarcula japonica (strain ATCC 49778 / DSM 6131 / JCM 7785 / NBRC 101032 / NCIMB 13157 / TR-1)</name>
    <dbReference type="NCBI Taxonomy" id="1227453"/>
    <lineage>
        <taxon>Archaea</taxon>
        <taxon>Methanobacteriati</taxon>
        <taxon>Methanobacteriota</taxon>
        <taxon>Stenosarchaea group</taxon>
        <taxon>Halobacteria</taxon>
        <taxon>Halobacteriales</taxon>
        <taxon>Haloarculaceae</taxon>
        <taxon>Haloarcula</taxon>
    </lineage>
</organism>
<evidence type="ECO:0000256" key="8">
    <source>
        <dbReference type="ARBA" id="ARBA00038617"/>
    </source>
</evidence>
<dbReference type="GO" id="GO:0008137">
    <property type="term" value="F:NADH dehydrogenase (ubiquinone) activity"/>
    <property type="evidence" value="ECO:0007669"/>
    <property type="project" value="InterPro"/>
</dbReference>
<keyword evidence="7" id="KW-0511">Multifunctional enzyme</keyword>
<name>M0LKJ8_HALJT</name>
<evidence type="ECO:0000256" key="9">
    <source>
        <dbReference type="ARBA" id="ARBA00047712"/>
    </source>
</evidence>
<feature type="domain" description="NADH:ubiquinone oxidoreductase 30kDa subunit" evidence="10">
    <location>
        <begin position="34"/>
        <end position="151"/>
    </location>
</feature>
<keyword evidence="5" id="KW-0520">NAD</keyword>
<dbReference type="AlphaFoldDB" id="M0LKJ8"/>
<dbReference type="OrthoDB" id="43567at2157"/>
<evidence type="ECO:0000256" key="1">
    <source>
        <dbReference type="ARBA" id="ARBA00004202"/>
    </source>
</evidence>
<dbReference type="Pfam" id="PF00346">
    <property type="entry name" value="Complex1_49kDa"/>
    <property type="match status" value="1"/>
</dbReference>
<dbReference type="Gene3D" id="3.30.460.80">
    <property type="entry name" value="NADH:ubiquinone oxidoreductase, 30kDa subunit"/>
    <property type="match status" value="1"/>
</dbReference>
<accession>M0LKJ8</accession>
<comment type="caution">
    <text evidence="12">The sequence shown here is derived from an EMBL/GenBank/DDBJ whole genome shotgun (WGS) entry which is preliminary data.</text>
</comment>
<dbReference type="PROSITE" id="PS00542">
    <property type="entry name" value="COMPLEX1_30K"/>
    <property type="match status" value="1"/>
</dbReference>
<dbReference type="PANTHER" id="PTHR11993">
    <property type="entry name" value="NADH-UBIQUINONE OXIDOREDUCTASE 49 KDA SUBUNIT"/>
    <property type="match status" value="1"/>
</dbReference>
<dbReference type="InterPro" id="IPR001268">
    <property type="entry name" value="NADH_UbQ_OxRdtase_30kDa_su"/>
</dbReference>
<keyword evidence="3" id="KW-0813">Transport</keyword>
<evidence type="ECO:0000256" key="2">
    <source>
        <dbReference type="ARBA" id="ARBA00010019"/>
    </source>
</evidence>
<dbReference type="SUPFAM" id="SSF56762">
    <property type="entry name" value="HydB/Nqo4-like"/>
    <property type="match status" value="1"/>
</dbReference>
<dbReference type="eggNOG" id="arCOG01548">
    <property type="taxonomic scope" value="Archaea"/>
</dbReference>
<dbReference type="Gene3D" id="1.10.645.10">
    <property type="entry name" value="Cytochrome-c3 Hydrogenase, chain B"/>
    <property type="match status" value="1"/>
</dbReference>
<dbReference type="PANTHER" id="PTHR11993:SF10">
    <property type="entry name" value="NADH DEHYDROGENASE [UBIQUINONE] IRON-SULFUR PROTEIN 2, MITOCHONDRIAL"/>
    <property type="match status" value="1"/>
</dbReference>
<dbReference type="PATRIC" id="fig|1227453.3.peg.823"/>
<evidence type="ECO:0000313" key="12">
    <source>
        <dbReference type="EMBL" id="EMA33588.1"/>
    </source>
</evidence>